<accession>A0ABR0N901</accession>
<protein>
    <submittedName>
        <fullName evidence="3">Uncharacterized protein</fullName>
    </submittedName>
</protein>
<gene>
    <name evidence="3" type="ORF">PVK06_040686</name>
</gene>
<feature type="transmembrane region" description="Helical" evidence="2">
    <location>
        <begin position="216"/>
        <end position="236"/>
    </location>
</feature>
<dbReference type="EMBL" id="JARKNE010000011">
    <property type="protein sequence ID" value="KAK5786059.1"/>
    <property type="molecule type" value="Genomic_DNA"/>
</dbReference>
<keyword evidence="2" id="KW-0812">Transmembrane</keyword>
<name>A0ABR0N901_GOSAR</name>
<reference evidence="3 4" key="1">
    <citation type="submission" date="2023-03" db="EMBL/GenBank/DDBJ databases">
        <title>WGS of Gossypium arboreum.</title>
        <authorList>
            <person name="Yu D."/>
        </authorList>
    </citation>
    <scope>NUCLEOTIDE SEQUENCE [LARGE SCALE GENOMIC DNA]</scope>
    <source>
        <tissue evidence="3">Leaf</tissue>
    </source>
</reference>
<proteinExistence type="predicted"/>
<organism evidence="3 4">
    <name type="scientific">Gossypium arboreum</name>
    <name type="common">Tree cotton</name>
    <name type="synonym">Gossypium nanking</name>
    <dbReference type="NCBI Taxonomy" id="29729"/>
    <lineage>
        <taxon>Eukaryota</taxon>
        <taxon>Viridiplantae</taxon>
        <taxon>Streptophyta</taxon>
        <taxon>Embryophyta</taxon>
        <taxon>Tracheophyta</taxon>
        <taxon>Spermatophyta</taxon>
        <taxon>Magnoliopsida</taxon>
        <taxon>eudicotyledons</taxon>
        <taxon>Gunneridae</taxon>
        <taxon>Pentapetalae</taxon>
        <taxon>rosids</taxon>
        <taxon>malvids</taxon>
        <taxon>Malvales</taxon>
        <taxon>Malvaceae</taxon>
        <taxon>Malvoideae</taxon>
        <taxon>Gossypium</taxon>
    </lineage>
</organism>
<keyword evidence="4" id="KW-1185">Reference proteome</keyword>
<evidence type="ECO:0000313" key="3">
    <source>
        <dbReference type="EMBL" id="KAK5786059.1"/>
    </source>
</evidence>
<keyword evidence="2" id="KW-0472">Membrane</keyword>
<evidence type="ECO:0000256" key="1">
    <source>
        <dbReference type="SAM" id="MobiDB-lite"/>
    </source>
</evidence>
<feature type="region of interest" description="Disordered" evidence="1">
    <location>
        <begin position="1"/>
        <end position="20"/>
    </location>
</feature>
<keyword evidence="2" id="KW-1133">Transmembrane helix</keyword>
<evidence type="ECO:0000313" key="4">
    <source>
        <dbReference type="Proteomes" id="UP001358586"/>
    </source>
</evidence>
<evidence type="ECO:0000256" key="2">
    <source>
        <dbReference type="SAM" id="Phobius"/>
    </source>
</evidence>
<sequence>MGGVSGGVGPLKPQEDSPNVDGLVGGFNGSAAAFGAANLFLSKAVIDPPSSALNQPMRVMDTPFKKPGQQNKEIGRLSTLSGNIDNIALLSADSSKIISNSSSLTSMTLSYFNLFFVGQEQNEGNDETMQPKSVSMVPEPIEVQVLDSSSGLNPNRHSAVSFKEIRPAYGDSSRKTKVSISGNNKSRNIGKLLGGGIWVGWKDNIYINVIHNHPQFMLFHVQGNNIFISFFIFVVYGSPDRVKRKSLWAGLMEVLPPDPAP</sequence>
<dbReference type="Proteomes" id="UP001358586">
    <property type="component" value="Chromosome 11"/>
</dbReference>
<comment type="caution">
    <text evidence="3">The sequence shown here is derived from an EMBL/GenBank/DDBJ whole genome shotgun (WGS) entry which is preliminary data.</text>
</comment>